<sequence>MMKMIFCLLPLSFAVSANCTLQGDVYQEGAQLGNLKCLDGNFTLISSDPEPTLITTTDLTERNGIHVEATEQQPTDNTQEK</sequence>
<reference evidence="3" key="1">
    <citation type="submission" date="2023-07" db="EMBL/GenBank/DDBJ databases">
        <title>Draft genome sequence of Agarivorans aestuarii strain ZMCS4, a CAZymes producing bacteria isolated from the marine brown algae Clodostephus spongiosus.</title>
        <authorList>
            <person name="Lorente B."/>
            <person name="Cabral C."/>
            <person name="Frias J."/>
            <person name="Faria J."/>
            <person name="Toubarro D."/>
        </authorList>
    </citation>
    <scope>NUCLEOTIDE SEQUENCE [LARGE SCALE GENOMIC DNA]</scope>
    <source>
        <strain evidence="3">ZMCS4</strain>
    </source>
</reference>
<accession>A0ABU7G3U4</accession>
<proteinExistence type="predicted"/>
<dbReference type="RefSeq" id="WP_163132250.1">
    <property type="nucleotide sequence ID" value="NZ_JAYDYW010000006.1"/>
</dbReference>
<comment type="caution">
    <text evidence="2">The sequence shown here is derived from an EMBL/GenBank/DDBJ whole genome shotgun (WGS) entry which is preliminary data.</text>
</comment>
<gene>
    <name evidence="2" type="ORF">SNR37_003431</name>
</gene>
<evidence type="ECO:0000313" key="2">
    <source>
        <dbReference type="EMBL" id="MEE1674003.1"/>
    </source>
</evidence>
<feature type="chain" id="PRO_5047259949" description="Secreted protein" evidence="1">
    <location>
        <begin position="18"/>
        <end position="81"/>
    </location>
</feature>
<keyword evidence="3" id="KW-1185">Reference proteome</keyword>
<evidence type="ECO:0008006" key="4">
    <source>
        <dbReference type="Google" id="ProtNLM"/>
    </source>
</evidence>
<evidence type="ECO:0000256" key="1">
    <source>
        <dbReference type="SAM" id="SignalP"/>
    </source>
</evidence>
<feature type="signal peptide" evidence="1">
    <location>
        <begin position="1"/>
        <end position="17"/>
    </location>
</feature>
<keyword evidence="1" id="KW-0732">Signal</keyword>
<dbReference type="Proteomes" id="UP001310248">
    <property type="component" value="Unassembled WGS sequence"/>
</dbReference>
<organism evidence="2 3">
    <name type="scientific">Agarivorans aestuarii</name>
    <dbReference type="NCBI Taxonomy" id="1563703"/>
    <lineage>
        <taxon>Bacteria</taxon>
        <taxon>Pseudomonadati</taxon>
        <taxon>Pseudomonadota</taxon>
        <taxon>Gammaproteobacteria</taxon>
        <taxon>Alteromonadales</taxon>
        <taxon>Alteromonadaceae</taxon>
        <taxon>Agarivorans</taxon>
    </lineage>
</organism>
<name>A0ABU7G3U4_9ALTE</name>
<evidence type="ECO:0000313" key="3">
    <source>
        <dbReference type="Proteomes" id="UP001310248"/>
    </source>
</evidence>
<dbReference type="EMBL" id="JAYDYW010000006">
    <property type="protein sequence ID" value="MEE1674003.1"/>
    <property type="molecule type" value="Genomic_DNA"/>
</dbReference>
<reference evidence="2 3" key="2">
    <citation type="submission" date="2023-12" db="EMBL/GenBank/DDBJ databases">
        <authorList>
            <consortium name="Cladostephus spongiosus"/>
            <person name="Lorente B."/>
            <person name="Cabral C."/>
            <person name="Frias J."/>
            <person name="Faria J."/>
            <person name="Toubarro D."/>
        </authorList>
    </citation>
    <scope>NUCLEOTIDE SEQUENCE [LARGE SCALE GENOMIC DNA]</scope>
    <source>
        <strain evidence="2 3">ZMCS4</strain>
    </source>
</reference>
<protein>
    <recommendedName>
        <fullName evidence="4">Secreted protein</fullName>
    </recommendedName>
</protein>